<dbReference type="GO" id="GO:0008168">
    <property type="term" value="F:methyltransferase activity"/>
    <property type="evidence" value="ECO:0007669"/>
    <property type="project" value="UniProtKB-KW"/>
</dbReference>
<dbReference type="Pfam" id="PF13489">
    <property type="entry name" value="Methyltransf_23"/>
    <property type="match status" value="1"/>
</dbReference>
<evidence type="ECO:0000313" key="3">
    <source>
        <dbReference type="EMBL" id="QWV96515.1"/>
    </source>
</evidence>
<dbReference type="PANTHER" id="PTHR43861:SF3">
    <property type="entry name" value="PUTATIVE (AFU_ORTHOLOGUE AFUA_2G14390)-RELATED"/>
    <property type="match status" value="1"/>
</dbReference>
<proteinExistence type="predicted"/>
<feature type="transmembrane region" description="Helical" evidence="2">
    <location>
        <begin position="262"/>
        <end position="285"/>
    </location>
</feature>
<keyword evidence="2" id="KW-0812">Transmembrane</keyword>
<dbReference type="CDD" id="cd02440">
    <property type="entry name" value="AdoMet_MTases"/>
    <property type="match status" value="1"/>
</dbReference>
<evidence type="ECO:0000313" key="4">
    <source>
        <dbReference type="Proteomes" id="UP000683493"/>
    </source>
</evidence>
<name>A0ABX8JDP2_9BACT</name>
<dbReference type="PANTHER" id="PTHR43861">
    <property type="entry name" value="TRANS-ACONITATE 2-METHYLTRANSFERASE-RELATED"/>
    <property type="match status" value="1"/>
</dbReference>
<organism evidence="3 4">
    <name type="scientific">Geomonas diazotrophica</name>
    <dbReference type="NCBI Taxonomy" id="2843197"/>
    <lineage>
        <taxon>Bacteria</taxon>
        <taxon>Pseudomonadati</taxon>
        <taxon>Thermodesulfobacteriota</taxon>
        <taxon>Desulfuromonadia</taxon>
        <taxon>Geobacterales</taxon>
        <taxon>Geobacteraceae</taxon>
        <taxon>Geomonas</taxon>
    </lineage>
</organism>
<keyword evidence="2" id="KW-1133">Transmembrane helix</keyword>
<sequence length="312" mass="34859">MTMQMKCNTCGAPLKTQYPLVRDPITKETFAIESCAECGLGHTSPQPEDLGRYYSYPYYGNRHGFTARYCTRRRLRFLRSAVSGAPGRLLDIGCGDGAFLLEATSAGWRVAGTELNPEPARRAGFEVEDSLDRISGAGLFDCITMWHTLEHMRDVRWTLTQADRLLKPDGRLIIAVPDFGGLQARLFGPKWLHADVPRHLFHFTDRALTGCLRAAGFEVRQRWHQELEYDLLGWSQSALNCIQSEPDLFFNQIAGKKVHSGAVARIVSLLLGTIFTALALPMLIASTMLHRGGSLIVVAQRTRLDRHQEVAS</sequence>
<gene>
    <name evidence="3" type="ORF">KP005_14190</name>
</gene>
<evidence type="ECO:0000256" key="1">
    <source>
        <dbReference type="ARBA" id="ARBA00022679"/>
    </source>
</evidence>
<dbReference type="GO" id="GO:0032259">
    <property type="term" value="P:methylation"/>
    <property type="evidence" value="ECO:0007669"/>
    <property type="project" value="UniProtKB-KW"/>
</dbReference>
<keyword evidence="3" id="KW-0489">Methyltransferase</keyword>
<keyword evidence="2" id="KW-0472">Membrane</keyword>
<reference evidence="3 4" key="1">
    <citation type="submission" date="2021-06" db="EMBL/GenBank/DDBJ databases">
        <title>Gemonas diversity in paddy soil.</title>
        <authorList>
            <person name="Liu G."/>
        </authorList>
    </citation>
    <scope>NUCLEOTIDE SEQUENCE [LARGE SCALE GENOMIC DNA]</scope>
    <source>
        <strain evidence="3 4">RG29</strain>
    </source>
</reference>
<dbReference type="EMBL" id="CP076724">
    <property type="protein sequence ID" value="QWV96515.1"/>
    <property type="molecule type" value="Genomic_DNA"/>
</dbReference>
<evidence type="ECO:0000256" key="2">
    <source>
        <dbReference type="SAM" id="Phobius"/>
    </source>
</evidence>
<dbReference type="Proteomes" id="UP000683493">
    <property type="component" value="Chromosome"/>
</dbReference>
<keyword evidence="4" id="KW-1185">Reference proteome</keyword>
<accession>A0ABX8JDP2</accession>
<protein>
    <submittedName>
        <fullName evidence="3">Class I SAM-dependent methyltransferase</fullName>
    </submittedName>
</protein>
<keyword evidence="1" id="KW-0808">Transferase</keyword>